<name>A0ABZ1TWL0_9ACTN</name>
<protein>
    <submittedName>
        <fullName evidence="1">Uncharacterized protein</fullName>
    </submittedName>
</protein>
<organism evidence="1 2">
    <name type="scientific">Kitasatospora purpeofusca</name>
    <dbReference type="NCBI Taxonomy" id="67352"/>
    <lineage>
        <taxon>Bacteria</taxon>
        <taxon>Bacillati</taxon>
        <taxon>Actinomycetota</taxon>
        <taxon>Actinomycetes</taxon>
        <taxon>Kitasatosporales</taxon>
        <taxon>Streptomycetaceae</taxon>
        <taxon>Kitasatospora</taxon>
    </lineage>
</organism>
<keyword evidence="2" id="KW-1185">Reference proteome</keyword>
<sequence>MTATRRCRATDLWDVALLRLPVPIFVPAINLPCWTTAFLVVLAFGTAEPTLGPWRTLAVGYTCSLVGTCYARFGVSPPPGHLLHLLHLPAEFAQADPFVSYSRGR</sequence>
<accession>A0ABZ1TWL0</accession>
<proteinExistence type="predicted"/>
<dbReference type="Proteomes" id="UP001432222">
    <property type="component" value="Chromosome"/>
</dbReference>
<reference evidence="1" key="1">
    <citation type="submission" date="2022-10" db="EMBL/GenBank/DDBJ databases">
        <title>The complete genomes of actinobacterial strains from the NBC collection.</title>
        <authorList>
            <person name="Joergensen T.S."/>
            <person name="Alvarez Arevalo M."/>
            <person name="Sterndorff E.B."/>
            <person name="Faurdal D."/>
            <person name="Vuksanovic O."/>
            <person name="Mourched A.-S."/>
            <person name="Charusanti P."/>
            <person name="Shaw S."/>
            <person name="Blin K."/>
            <person name="Weber T."/>
        </authorList>
    </citation>
    <scope>NUCLEOTIDE SEQUENCE</scope>
    <source>
        <strain evidence="1">NBC_00222</strain>
    </source>
</reference>
<gene>
    <name evidence="1" type="ORF">OHA16_10370</name>
</gene>
<evidence type="ECO:0000313" key="1">
    <source>
        <dbReference type="EMBL" id="WUQ83343.1"/>
    </source>
</evidence>
<dbReference type="EMBL" id="CP108110">
    <property type="protein sequence ID" value="WUQ83343.1"/>
    <property type="molecule type" value="Genomic_DNA"/>
</dbReference>
<dbReference type="RefSeq" id="WP_328954376.1">
    <property type="nucleotide sequence ID" value="NZ_CP108110.1"/>
</dbReference>
<evidence type="ECO:0000313" key="2">
    <source>
        <dbReference type="Proteomes" id="UP001432222"/>
    </source>
</evidence>